<dbReference type="InterPro" id="IPR011008">
    <property type="entry name" value="Dimeric_a/b-barrel"/>
</dbReference>
<feature type="domain" description="YCII-related" evidence="2">
    <location>
        <begin position="1"/>
        <end position="108"/>
    </location>
</feature>
<keyword evidence="4" id="KW-1185">Reference proteome</keyword>
<dbReference type="Gene3D" id="3.30.70.1060">
    <property type="entry name" value="Dimeric alpha+beta barrel"/>
    <property type="match status" value="1"/>
</dbReference>
<organism evidence="3 4">
    <name type="scientific">Agromyces salentinus</name>
    <dbReference type="NCBI Taxonomy" id="269421"/>
    <lineage>
        <taxon>Bacteria</taxon>
        <taxon>Bacillati</taxon>
        <taxon>Actinomycetota</taxon>
        <taxon>Actinomycetes</taxon>
        <taxon>Micrococcales</taxon>
        <taxon>Microbacteriaceae</taxon>
        <taxon>Agromyces</taxon>
    </lineage>
</organism>
<accession>A0ABN2MFQ7</accession>
<dbReference type="Pfam" id="PF03795">
    <property type="entry name" value="YCII"/>
    <property type="match status" value="1"/>
</dbReference>
<evidence type="ECO:0000313" key="4">
    <source>
        <dbReference type="Proteomes" id="UP001501746"/>
    </source>
</evidence>
<dbReference type="InterPro" id="IPR005545">
    <property type="entry name" value="YCII"/>
</dbReference>
<dbReference type="EMBL" id="BAAANK010000001">
    <property type="protein sequence ID" value="GAA1825516.1"/>
    <property type="molecule type" value="Genomic_DNA"/>
</dbReference>
<dbReference type="SUPFAM" id="SSF54909">
    <property type="entry name" value="Dimeric alpha+beta barrel"/>
    <property type="match status" value="1"/>
</dbReference>
<sequence>MEFMMFVVHDPDAEPYVAEEDGMADWDAEMTRRGISIAGDRLRPPEFAKTVRVRGDEALVTDGPFTESKEWIAGFDVIEVRDLDEAIEVAAKHPMARFGRIELRRAWPLSEGFER</sequence>
<dbReference type="Proteomes" id="UP001501746">
    <property type="component" value="Unassembled WGS sequence"/>
</dbReference>
<proteinExistence type="inferred from homology"/>
<dbReference type="RefSeq" id="WP_157426069.1">
    <property type="nucleotide sequence ID" value="NZ_BAAANK010000001.1"/>
</dbReference>
<name>A0ABN2MFQ7_9MICO</name>
<reference evidence="3 4" key="1">
    <citation type="journal article" date="2019" name="Int. J. Syst. Evol. Microbiol.">
        <title>The Global Catalogue of Microorganisms (GCM) 10K type strain sequencing project: providing services to taxonomists for standard genome sequencing and annotation.</title>
        <authorList>
            <consortium name="The Broad Institute Genomics Platform"/>
            <consortium name="The Broad Institute Genome Sequencing Center for Infectious Disease"/>
            <person name="Wu L."/>
            <person name="Ma J."/>
        </authorList>
    </citation>
    <scope>NUCLEOTIDE SEQUENCE [LARGE SCALE GENOMIC DNA]</scope>
    <source>
        <strain evidence="3 4">JCM 14323</strain>
    </source>
</reference>
<dbReference type="PANTHER" id="PTHR35174">
    <property type="entry name" value="BLL7171 PROTEIN-RELATED"/>
    <property type="match status" value="1"/>
</dbReference>
<dbReference type="PANTHER" id="PTHR35174:SF3">
    <property type="entry name" value="BLL7171 PROTEIN"/>
    <property type="match status" value="1"/>
</dbReference>
<gene>
    <name evidence="3" type="ORF">GCM10009750_05860</name>
</gene>
<evidence type="ECO:0000313" key="3">
    <source>
        <dbReference type="EMBL" id="GAA1825516.1"/>
    </source>
</evidence>
<protein>
    <submittedName>
        <fullName evidence="3">YciI family protein</fullName>
    </submittedName>
</protein>
<evidence type="ECO:0000256" key="1">
    <source>
        <dbReference type="ARBA" id="ARBA00007689"/>
    </source>
</evidence>
<evidence type="ECO:0000259" key="2">
    <source>
        <dbReference type="Pfam" id="PF03795"/>
    </source>
</evidence>
<comment type="caution">
    <text evidence="3">The sequence shown here is derived from an EMBL/GenBank/DDBJ whole genome shotgun (WGS) entry which is preliminary data.</text>
</comment>
<comment type="similarity">
    <text evidence="1">Belongs to the YciI family.</text>
</comment>